<dbReference type="InterPro" id="IPR017946">
    <property type="entry name" value="PLC-like_Pdiesterase_TIM-brl"/>
</dbReference>
<feature type="domain" description="GP-PDE" evidence="1">
    <location>
        <begin position="3"/>
        <end position="245"/>
    </location>
</feature>
<proteinExistence type="predicted"/>
<accession>A0A1X9N9H7</accession>
<dbReference type="PANTHER" id="PTHR46211">
    <property type="entry name" value="GLYCEROPHOSPHORYL DIESTER PHOSPHODIESTERASE"/>
    <property type="match status" value="1"/>
</dbReference>
<dbReference type="Proteomes" id="UP000193450">
    <property type="component" value="Chromosome"/>
</dbReference>
<dbReference type="AlphaFoldDB" id="A0A1X9N9H7"/>
<dbReference type="PROSITE" id="PS51704">
    <property type="entry name" value="GP_PDE"/>
    <property type="match status" value="1"/>
</dbReference>
<sequence>MHDLLIAHRGWQRRYPENTLLGIEQALLLGARHIEIDIQLTADAVPVLCHDQTLERLSASPLNINHCLYTDLAEHSAYEPQRLGDQFLGTPLSTLAECLTLLADYPETTLYIELKVESAKTFGADCIFEAIHPLIQHCANPYAVISFSLELLQLFQQRGGHRVVPVLSSWQQAFSEEVQILNPPLIFCDIHLIPEDSTPADLPYPSAFYEVDRPELAQQLLSEGAALIETFAIGEMLNAESTANT</sequence>
<reference evidence="2 3" key="1">
    <citation type="submission" date="2016-11" db="EMBL/GenBank/DDBJ databases">
        <title>Trade-off between light-utilization and light-protection in marine flavobacteria.</title>
        <authorList>
            <person name="Kumagai Y."/>
        </authorList>
    </citation>
    <scope>NUCLEOTIDE SEQUENCE [LARGE SCALE GENOMIC DNA]</scope>
    <source>
        <strain evidence="2 3">NBRC 107125</strain>
    </source>
</reference>
<name>A0A1X9N9H7_9GAMM</name>
<dbReference type="OrthoDB" id="9795622at2"/>
<dbReference type="GO" id="GO:0006629">
    <property type="term" value="P:lipid metabolic process"/>
    <property type="evidence" value="ECO:0007669"/>
    <property type="project" value="InterPro"/>
</dbReference>
<dbReference type="RefSeq" id="WP_085757850.1">
    <property type="nucleotide sequence ID" value="NZ_CP019343.1"/>
</dbReference>
<gene>
    <name evidence="2" type="ORF">BST96_06165</name>
</gene>
<dbReference type="SUPFAM" id="SSF51695">
    <property type="entry name" value="PLC-like phosphodiesterases"/>
    <property type="match status" value="1"/>
</dbReference>
<evidence type="ECO:0000259" key="1">
    <source>
        <dbReference type="PROSITE" id="PS51704"/>
    </source>
</evidence>
<protein>
    <recommendedName>
        <fullName evidence="1">GP-PDE domain-containing protein</fullName>
    </recommendedName>
</protein>
<dbReference type="EMBL" id="CP019343">
    <property type="protein sequence ID" value="ARN73734.1"/>
    <property type="molecule type" value="Genomic_DNA"/>
</dbReference>
<evidence type="ECO:0000313" key="2">
    <source>
        <dbReference type="EMBL" id="ARN73734.1"/>
    </source>
</evidence>
<dbReference type="PANTHER" id="PTHR46211:SF14">
    <property type="entry name" value="GLYCEROPHOSPHODIESTER PHOSPHODIESTERASE"/>
    <property type="match status" value="1"/>
</dbReference>
<dbReference type="InterPro" id="IPR030395">
    <property type="entry name" value="GP_PDE_dom"/>
</dbReference>
<dbReference type="Pfam" id="PF03009">
    <property type="entry name" value="GDPD"/>
    <property type="match status" value="1"/>
</dbReference>
<dbReference type="STRING" id="716816.BST96_06165"/>
<dbReference type="KEGG" id="osg:BST96_06165"/>
<dbReference type="PROSITE" id="PS50007">
    <property type="entry name" value="PIPLC_X_DOMAIN"/>
    <property type="match status" value="1"/>
</dbReference>
<keyword evidence="3" id="KW-1185">Reference proteome</keyword>
<evidence type="ECO:0000313" key="3">
    <source>
        <dbReference type="Proteomes" id="UP000193450"/>
    </source>
</evidence>
<dbReference type="Gene3D" id="3.20.20.190">
    <property type="entry name" value="Phosphatidylinositol (PI) phosphodiesterase"/>
    <property type="match status" value="1"/>
</dbReference>
<dbReference type="GO" id="GO:0008081">
    <property type="term" value="F:phosphoric diester hydrolase activity"/>
    <property type="evidence" value="ECO:0007669"/>
    <property type="project" value="InterPro"/>
</dbReference>
<organism evidence="2 3">
    <name type="scientific">Oceanicoccus sagamiensis</name>
    <dbReference type="NCBI Taxonomy" id="716816"/>
    <lineage>
        <taxon>Bacteria</taxon>
        <taxon>Pseudomonadati</taxon>
        <taxon>Pseudomonadota</taxon>
        <taxon>Gammaproteobacteria</taxon>
        <taxon>Cellvibrionales</taxon>
        <taxon>Spongiibacteraceae</taxon>
        <taxon>Oceanicoccus</taxon>
    </lineage>
</organism>